<dbReference type="OrthoDB" id="9782846at2"/>
<organism evidence="2 3">
    <name type="scientific">Suicoccus acidiformans</name>
    <dbReference type="NCBI Taxonomy" id="2036206"/>
    <lineage>
        <taxon>Bacteria</taxon>
        <taxon>Bacillati</taxon>
        <taxon>Bacillota</taxon>
        <taxon>Bacilli</taxon>
        <taxon>Lactobacillales</taxon>
        <taxon>Aerococcaceae</taxon>
        <taxon>Suicoccus</taxon>
    </lineage>
</organism>
<name>A0A347WM74_9LACT</name>
<evidence type="ECO:0000256" key="1">
    <source>
        <dbReference type="SAM" id="SignalP"/>
    </source>
</evidence>
<dbReference type="InterPro" id="IPR006059">
    <property type="entry name" value="SBP"/>
</dbReference>
<dbReference type="KEGG" id="abae:CL176_09310"/>
<dbReference type="SUPFAM" id="SSF53850">
    <property type="entry name" value="Periplasmic binding protein-like II"/>
    <property type="match status" value="1"/>
</dbReference>
<dbReference type="PANTHER" id="PTHR43649">
    <property type="entry name" value="ARABINOSE-BINDING PROTEIN-RELATED"/>
    <property type="match status" value="1"/>
</dbReference>
<accession>A0A347WM74</accession>
<keyword evidence="1" id="KW-0732">Signal</keyword>
<dbReference type="CDD" id="cd13585">
    <property type="entry name" value="PBP2_TMBP_like"/>
    <property type="match status" value="1"/>
</dbReference>
<reference evidence="2 3" key="1">
    <citation type="submission" date="2017-09" db="EMBL/GenBank/DDBJ databases">
        <title>Complete genome sequence of Oxytococcus suis strain ZY16052.</title>
        <authorList>
            <person name="Li F."/>
        </authorList>
    </citation>
    <scope>NUCLEOTIDE SEQUENCE [LARGE SCALE GENOMIC DNA]</scope>
    <source>
        <strain evidence="2 3">ZY16052</strain>
    </source>
</reference>
<keyword evidence="3" id="KW-1185">Reference proteome</keyword>
<gene>
    <name evidence="2" type="ORF">CL176_09310</name>
</gene>
<sequence length="418" mass="47565">MSQLVKKIGALIFSLLMVVSTLTAIPVSAQDQVEITYTIWDSRQEPGLREIADDFEATNPDIKVNIQVVGWDQYWTMLEAGATGGSLPDVFWMHANEINKYGEHDMLLGLNEYIEQDGVDLTKFPEGLVNLYNINDVQYALPKDQDTVGLWYNKTLFDEAGLEYPNEDWTWDDLFHAAQTLTNKEEDKYGIAFKLSNQEGFYNFIYQNGGTVIKEDGTSGMDLPETIEGLDFFFNFTREGLSPEIYLDDEQIQALQNGKAAMAYMGSWLVGLFQENDYLKENFAVAVLPYKEGHDRIGIYNGLGNAISANTQHPEQAWKFVSYLSSQEAQEKQSRLGVAISAYEGTEQVWTESDENYDLSAYIDMMENQVLRPHTKATAIWEQKSYEILRDGYIGARPTEEVAKETAEMMNDFIRQEP</sequence>
<protein>
    <submittedName>
        <fullName evidence="2">Sugar ABC transporter substrate-binding protein</fullName>
    </submittedName>
</protein>
<dbReference type="InterPro" id="IPR050490">
    <property type="entry name" value="Bact_solute-bd_prot1"/>
</dbReference>
<evidence type="ECO:0000313" key="3">
    <source>
        <dbReference type="Proteomes" id="UP000263232"/>
    </source>
</evidence>
<evidence type="ECO:0000313" key="2">
    <source>
        <dbReference type="EMBL" id="AXY26181.1"/>
    </source>
</evidence>
<feature type="signal peptide" evidence="1">
    <location>
        <begin position="1"/>
        <end position="29"/>
    </location>
</feature>
<proteinExistence type="predicted"/>
<dbReference type="EMBL" id="CP023434">
    <property type="protein sequence ID" value="AXY26181.1"/>
    <property type="molecule type" value="Genomic_DNA"/>
</dbReference>
<dbReference type="Gene3D" id="3.40.190.10">
    <property type="entry name" value="Periplasmic binding protein-like II"/>
    <property type="match status" value="1"/>
</dbReference>
<feature type="chain" id="PRO_5017029950" evidence="1">
    <location>
        <begin position="30"/>
        <end position="418"/>
    </location>
</feature>
<dbReference type="Pfam" id="PF01547">
    <property type="entry name" value="SBP_bac_1"/>
    <property type="match status" value="1"/>
</dbReference>
<dbReference type="Proteomes" id="UP000263232">
    <property type="component" value="Chromosome"/>
</dbReference>
<dbReference type="RefSeq" id="WP_118991076.1">
    <property type="nucleotide sequence ID" value="NZ_CP023434.1"/>
</dbReference>
<dbReference type="PANTHER" id="PTHR43649:SF12">
    <property type="entry name" value="DIACETYLCHITOBIOSE BINDING PROTEIN DASA"/>
    <property type="match status" value="1"/>
</dbReference>
<dbReference type="AlphaFoldDB" id="A0A347WM74"/>